<dbReference type="InterPro" id="IPR029033">
    <property type="entry name" value="His_PPase_superfam"/>
</dbReference>
<name>A0A9P3G1U5_9APHY</name>
<organism evidence="4 5">
    <name type="scientific">Phanerochaete sordida</name>
    <dbReference type="NCBI Taxonomy" id="48140"/>
    <lineage>
        <taxon>Eukaryota</taxon>
        <taxon>Fungi</taxon>
        <taxon>Dikarya</taxon>
        <taxon>Basidiomycota</taxon>
        <taxon>Agaricomycotina</taxon>
        <taxon>Agaricomycetes</taxon>
        <taxon>Polyporales</taxon>
        <taxon>Phanerochaetaceae</taxon>
        <taxon>Phanerochaete</taxon>
    </lineage>
</organism>
<feature type="chain" id="PRO_5040486561" evidence="3">
    <location>
        <begin position="31"/>
        <end position="522"/>
    </location>
</feature>
<dbReference type="EMBL" id="BPQB01000004">
    <property type="protein sequence ID" value="GJE86567.1"/>
    <property type="molecule type" value="Genomic_DNA"/>
</dbReference>
<dbReference type="PANTHER" id="PTHR11567:SF110">
    <property type="entry name" value="2-PHOSPHOXYLOSE PHOSPHATASE 1"/>
    <property type="match status" value="1"/>
</dbReference>
<reference evidence="4 5" key="1">
    <citation type="submission" date="2021-08" db="EMBL/GenBank/DDBJ databases">
        <title>Draft Genome Sequence of Phanerochaete sordida strain YK-624.</title>
        <authorList>
            <person name="Mori T."/>
            <person name="Dohra H."/>
            <person name="Suzuki T."/>
            <person name="Kawagishi H."/>
            <person name="Hirai H."/>
        </authorList>
    </citation>
    <scope>NUCLEOTIDE SEQUENCE [LARGE SCALE GENOMIC DNA]</scope>
    <source>
        <strain evidence="4 5">YK-624</strain>
    </source>
</reference>
<comment type="caution">
    <text evidence="4">The sequence shown here is derived from an EMBL/GenBank/DDBJ whole genome shotgun (WGS) entry which is preliminary data.</text>
</comment>
<dbReference type="Gene3D" id="3.40.50.1240">
    <property type="entry name" value="Phosphoglycerate mutase-like"/>
    <property type="match status" value="1"/>
</dbReference>
<accession>A0A9P3G1U5</accession>
<evidence type="ECO:0000313" key="5">
    <source>
        <dbReference type="Proteomes" id="UP000703269"/>
    </source>
</evidence>
<dbReference type="SUPFAM" id="SSF53254">
    <property type="entry name" value="Phosphoglycerate mutase-like"/>
    <property type="match status" value="1"/>
</dbReference>
<dbReference type="InterPro" id="IPR050645">
    <property type="entry name" value="Histidine_acid_phosphatase"/>
</dbReference>
<keyword evidence="5" id="KW-1185">Reference proteome</keyword>
<evidence type="ECO:0000256" key="1">
    <source>
        <dbReference type="ARBA" id="ARBA00005375"/>
    </source>
</evidence>
<dbReference type="InterPro" id="IPR033379">
    <property type="entry name" value="Acid_Pase_AS"/>
</dbReference>
<evidence type="ECO:0000256" key="2">
    <source>
        <dbReference type="ARBA" id="ARBA00022801"/>
    </source>
</evidence>
<dbReference type="InterPro" id="IPR000560">
    <property type="entry name" value="His_Pase_clade-2"/>
</dbReference>
<dbReference type="AlphaFoldDB" id="A0A9P3G1U5"/>
<dbReference type="OrthoDB" id="10257284at2759"/>
<keyword evidence="3" id="KW-0732">Signal</keyword>
<protein>
    <submittedName>
        <fullName evidence="4">Phosphoglycerate mutase-like protein</fullName>
    </submittedName>
</protein>
<evidence type="ECO:0000256" key="3">
    <source>
        <dbReference type="SAM" id="SignalP"/>
    </source>
</evidence>
<dbReference type="PROSITE" id="PS00778">
    <property type="entry name" value="HIS_ACID_PHOSPHAT_2"/>
    <property type="match status" value="1"/>
</dbReference>
<dbReference type="CDD" id="cd07061">
    <property type="entry name" value="HP_HAP_like"/>
    <property type="match status" value="1"/>
</dbReference>
<feature type="signal peptide" evidence="3">
    <location>
        <begin position="1"/>
        <end position="30"/>
    </location>
</feature>
<evidence type="ECO:0000313" key="4">
    <source>
        <dbReference type="EMBL" id="GJE86567.1"/>
    </source>
</evidence>
<sequence length="522" mass="57655">MPRVRPTAPLSWSLLFSVLIIGSVTSLCLAPDLSPFNAMSYGNAPPSGHDPQREEPAALKAVRGVPGATVPLDVAGYPVAPQELSLEQVHVYVRHGERTPVRVRMSDAPANIPERWDLCKTARRFRASVVSNINATNAMEEVTIRKVVEGPDGDVQFGECLLGELTDLGRQNTYNFGRALRQLYVDRLQFLPDALKASHADSSQASLQADAQNDVYFRSTNVPRTIESLHEIVFGLYPSDKCLDGYVHQIRVRNGKDENLFGNTGACKRLEVLELGFAKAAAAAWNPALEPLDDKISKYLGGNPVRVDGRPRASGIFDTIRSATANGIPVPKEFTEKSVMDVIEKAIVHEWFGGYDTEEVRRLGMGRLLADVSTKMYSKATQGAANRLRLLVHSTHDTSLAGLLKTLDVFDEKWPSFTSSVTFELFRKTSSGNVRDSTAGHESAGSLLSWQTILAPFRRPRLTDQYYVRTRYQNRSLPLPACAEDGKHLPGHPEFCTLTAFMERIKELTPVDWEGECSVGSK</sequence>
<dbReference type="GO" id="GO:0016791">
    <property type="term" value="F:phosphatase activity"/>
    <property type="evidence" value="ECO:0007669"/>
    <property type="project" value="TreeGrafter"/>
</dbReference>
<comment type="similarity">
    <text evidence="1">Belongs to the histidine acid phosphatase family.</text>
</comment>
<gene>
    <name evidence="4" type="ORF">PsYK624_026470</name>
</gene>
<dbReference type="Proteomes" id="UP000703269">
    <property type="component" value="Unassembled WGS sequence"/>
</dbReference>
<proteinExistence type="inferred from homology"/>
<dbReference type="PANTHER" id="PTHR11567">
    <property type="entry name" value="ACID PHOSPHATASE-RELATED"/>
    <property type="match status" value="1"/>
</dbReference>
<keyword evidence="2" id="KW-0378">Hydrolase</keyword>
<dbReference type="Pfam" id="PF00328">
    <property type="entry name" value="His_Phos_2"/>
    <property type="match status" value="1"/>
</dbReference>